<organism evidence="2 3">
    <name type="scientific">Lyophyllum shimeji</name>
    <name type="common">Hon-shimeji</name>
    <name type="synonym">Tricholoma shimeji</name>
    <dbReference type="NCBI Taxonomy" id="47721"/>
    <lineage>
        <taxon>Eukaryota</taxon>
        <taxon>Fungi</taxon>
        <taxon>Dikarya</taxon>
        <taxon>Basidiomycota</taxon>
        <taxon>Agaricomycotina</taxon>
        <taxon>Agaricomycetes</taxon>
        <taxon>Agaricomycetidae</taxon>
        <taxon>Agaricales</taxon>
        <taxon>Tricholomatineae</taxon>
        <taxon>Lyophyllaceae</taxon>
        <taxon>Lyophyllum</taxon>
    </lineage>
</organism>
<dbReference type="InterPro" id="IPR038213">
    <property type="entry name" value="IFI6/IFI27-like_sf"/>
</dbReference>
<proteinExistence type="predicted"/>
<dbReference type="Proteomes" id="UP001063166">
    <property type="component" value="Unassembled WGS sequence"/>
</dbReference>
<keyword evidence="3" id="KW-1185">Reference proteome</keyword>
<protein>
    <submittedName>
        <fullName evidence="2">Uncharacterized protein</fullName>
    </submittedName>
</protein>
<keyword evidence="1" id="KW-0812">Transmembrane</keyword>
<keyword evidence="1" id="KW-0472">Membrane</keyword>
<sequence length="143" mass="15543">MSLHLKGNFIAKHYLKALEWLASVGHAVTEPLRQHPYKALFWCLLTFLGPWILLLPLLLLQAFFFVVLLILGFGLGGIIGGSPAALFQSFCYGADTPANSLFAMLQSTGTHYNVATVSSGVLLTIRVLAGVLGLYVLVWIILA</sequence>
<comment type="caution">
    <text evidence="2">The sequence shown here is derived from an EMBL/GenBank/DDBJ whole genome shotgun (WGS) entry which is preliminary data.</text>
</comment>
<gene>
    <name evidence="2" type="ORF">LshimejAT787_0505470</name>
</gene>
<dbReference type="AlphaFoldDB" id="A0A9P3UMU6"/>
<dbReference type="OrthoDB" id="440424at2759"/>
<feature type="transmembrane region" description="Helical" evidence="1">
    <location>
        <begin position="39"/>
        <end position="59"/>
    </location>
</feature>
<name>A0A9P3UMU6_LYOSH</name>
<dbReference type="EMBL" id="BRPK01000005">
    <property type="protein sequence ID" value="GLB38682.1"/>
    <property type="molecule type" value="Genomic_DNA"/>
</dbReference>
<dbReference type="Gene3D" id="6.10.110.10">
    <property type="match status" value="1"/>
</dbReference>
<feature type="transmembrane region" description="Helical" evidence="1">
    <location>
        <begin position="66"/>
        <end position="87"/>
    </location>
</feature>
<evidence type="ECO:0000256" key="1">
    <source>
        <dbReference type="SAM" id="Phobius"/>
    </source>
</evidence>
<evidence type="ECO:0000313" key="3">
    <source>
        <dbReference type="Proteomes" id="UP001063166"/>
    </source>
</evidence>
<keyword evidence="1" id="KW-1133">Transmembrane helix</keyword>
<evidence type="ECO:0000313" key="2">
    <source>
        <dbReference type="EMBL" id="GLB38682.1"/>
    </source>
</evidence>
<accession>A0A9P3UMU6</accession>
<reference evidence="2" key="1">
    <citation type="submission" date="2022-07" db="EMBL/GenBank/DDBJ databases">
        <title>The genome of Lyophyllum shimeji provides insight into the initial evolution of ectomycorrhizal fungal genome.</title>
        <authorList>
            <person name="Kobayashi Y."/>
            <person name="Shibata T."/>
            <person name="Hirakawa H."/>
            <person name="Shigenobu S."/>
            <person name="Nishiyama T."/>
            <person name="Yamada A."/>
            <person name="Hasebe M."/>
            <person name="Kawaguchi M."/>
        </authorList>
    </citation>
    <scope>NUCLEOTIDE SEQUENCE</scope>
    <source>
        <strain evidence="2">AT787</strain>
    </source>
</reference>
<feature type="transmembrane region" description="Helical" evidence="1">
    <location>
        <begin position="121"/>
        <end position="142"/>
    </location>
</feature>